<feature type="transmembrane region" description="Helical" evidence="6">
    <location>
        <begin position="388"/>
        <end position="408"/>
    </location>
</feature>
<sequence length="666" mass="68387">MSQPATPGLAPRNEFTLRALVLGVVITLAFTAANVFFGLKAGLTFATSIPAAVISMALLRNFKGATIQENNIVQTVASAAGTLSSIIFVLPGLVIIGWWTGFPYWASFAICALGGILGVMYSIPLRRALVTNSDLPYPEGVACAEVLKVGSPGAEGTKHGAEESRAGLLAVVWGAVVASAFALIVATRVFASDVKSYFKVGENGVSGFDFALSMALFAVGHLVGLWVGLAMLLGALIGWVWGVPHFSALVPGTGGLEDIAGATWSAKVRFVGAGTIGVAAIWTLGKLVKPVVSGLASAMHASRVRAAGNLATLPRTEHDIPITVVGMIMAACFVPIAFLLVHFSNETGLGSVTPALVIGGLLYIVVMSFLVSTVCGYMAGLIGSSNSPLSGIGILVVIGAALLLVYGIKPMLEPGHEKGLVAFALFVTAVVFTVAAIANNNLQDLKTGQLVDATPSAQQWALIVGVIAGSAVIPPVLSIVNKAYGFTGAPGVDPAHALAAPQAGLISALAQGVIENNIDWSLIGIGAAIGVALIIIDAVLRHTTKSAHLAPLAVGLGIYLPTSATLMVVVGAVIGAIYDKRAERSPRPEATKQLGVLLASGMIVGEGLVGVLIAAIVAFSGSNYPLGLVGDDFAANYSLWIGGVAFVAAVFLLYRWIERMSRKVIA</sequence>
<feature type="transmembrane region" description="Helical" evidence="6">
    <location>
        <begin position="420"/>
        <end position="439"/>
    </location>
</feature>
<keyword evidence="5 6" id="KW-0472">Membrane</keyword>
<feature type="transmembrane region" description="Helical" evidence="6">
    <location>
        <begin position="15"/>
        <end position="37"/>
    </location>
</feature>
<comment type="subcellular location">
    <subcellularLocation>
        <location evidence="1">Membrane</location>
        <topology evidence="1">Multi-pass membrane protein</topology>
    </subcellularLocation>
</comment>
<evidence type="ECO:0000256" key="4">
    <source>
        <dbReference type="ARBA" id="ARBA00022989"/>
    </source>
</evidence>
<evidence type="ECO:0000256" key="6">
    <source>
        <dbReference type="SAM" id="Phobius"/>
    </source>
</evidence>
<evidence type="ECO:0000313" key="8">
    <source>
        <dbReference type="Proteomes" id="UP000681317"/>
    </source>
</evidence>
<organism evidence="7 8">
    <name type="scientific">Noviluteimonas caseinilytica</name>
    <dbReference type="NCBI Taxonomy" id="2675101"/>
    <lineage>
        <taxon>Bacteria</taxon>
        <taxon>Pseudomonadati</taxon>
        <taxon>Pseudomonadota</taxon>
        <taxon>Gammaproteobacteria</taxon>
        <taxon>Lysobacterales</taxon>
        <taxon>Lysobacteraceae</taxon>
        <taxon>Noviluteimonas</taxon>
    </lineage>
</organism>
<feature type="transmembrane region" description="Helical" evidence="6">
    <location>
        <begin position="104"/>
        <end position="123"/>
    </location>
</feature>
<dbReference type="NCBIfam" id="TIGR00728">
    <property type="entry name" value="OPT_sfam"/>
    <property type="match status" value="1"/>
</dbReference>
<evidence type="ECO:0000256" key="5">
    <source>
        <dbReference type="ARBA" id="ARBA00023136"/>
    </source>
</evidence>
<evidence type="ECO:0000313" key="7">
    <source>
        <dbReference type="EMBL" id="BCT92941.1"/>
    </source>
</evidence>
<keyword evidence="3 6" id="KW-0812">Transmembrane</keyword>
<gene>
    <name evidence="7" type="ORF">LYSCAS_19650</name>
</gene>
<dbReference type="RefSeq" id="WP_213433897.1">
    <property type="nucleotide sequence ID" value="NZ_AP024545.1"/>
</dbReference>
<accession>A0ABN6FTY7</accession>
<feature type="transmembrane region" description="Helical" evidence="6">
    <location>
        <begin position="320"/>
        <end position="343"/>
    </location>
</feature>
<reference evidence="7 8" key="1">
    <citation type="submission" date="2021-03" db="EMBL/GenBank/DDBJ databases">
        <title>Complete Genome Sequences of Two Lysobacter Strains Isolated from Sea Water (Lysobacter caseinilyticus) and Soil (Lysobacter helvus) in South Korea.</title>
        <authorList>
            <person name="Watanabe Y."/>
            <person name="Arakawa K."/>
        </authorList>
    </citation>
    <scope>NUCLEOTIDE SEQUENCE [LARGE SCALE GENOMIC DNA]</scope>
    <source>
        <strain evidence="7 8">KVB24</strain>
    </source>
</reference>
<dbReference type="PANTHER" id="PTHR31645">
    <property type="entry name" value="OLIGOPEPTIDE TRANSPORTER YGL114W-RELATED"/>
    <property type="match status" value="1"/>
</dbReference>
<evidence type="ECO:0000256" key="2">
    <source>
        <dbReference type="ARBA" id="ARBA00022448"/>
    </source>
</evidence>
<feature type="transmembrane region" description="Helical" evidence="6">
    <location>
        <begin position="594"/>
        <end position="619"/>
    </location>
</feature>
<feature type="transmembrane region" description="Helical" evidence="6">
    <location>
        <begin position="552"/>
        <end position="574"/>
    </location>
</feature>
<dbReference type="EMBL" id="AP024545">
    <property type="protein sequence ID" value="BCT92941.1"/>
    <property type="molecule type" value="Genomic_DNA"/>
</dbReference>
<keyword evidence="4 6" id="KW-1133">Transmembrane helix</keyword>
<feature type="transmembrane region" description="Helical" evidence="6">
    <location>
        <begin position="168"/>
        <end position="190"/>
    </location>
</feature>
<proteinExistence type="predicted"/>
<dbReference type="Proteomes" id="UP000681317">
    <property type="component" value="Chromosome"/>
</dbReference>
<keyword evidence="2" id="KW-0813">Transport</keyword>
<dbReference type="InterPro" id="IPR004814">
    <property type="entry name" value="Oligopep_transpt"/>
</dbReference>
<evidence type="ECO:0000256" key="1">
    <source>
        <dbReference type="ARBA" id="ARBA00004141"/>
    </source>
</evidence>
<dbReference type="Pfam" id="PF03169">
    <property type="entry name" value="OPT"/>
    <property type="match status" value="1"/>
</dbReference>
<dbReference type="NCBIfam" id="TIGR00733">
    <property type="entry name" value="OPT family oligopeptide transporter"/>
    <property type="match status" value="1"/>
</dbReference>
<dbReference type="InterPro" id="IPR004813">
    <property type="entry name" value="OPT"/>
</dbReference>
<feature type="transmembrane region" description="Helical" evidence="6">
    <location>
        <begin position="210"/>
        <end position="241"/>
    </location>
</feature>
<feature type="transmembrane region" description="Helical" evidence="6">
    <location>
        <begin position="72"/>
        <end position="98"/>
    </location>
</feature>
<feature type="transmembrane region" description="Helical" evidence="6">
    <location>
        <begin position="520"/>
        <end position="540"/>
    </location>
</feature>
<feature type="transmembrane region" description="Helical" evidence="6">
    <location>
        <begin position="355"/>
        <end position="382"/>
    </location>
</feature>
<dbReference type="InterPro" id="IPR045035">
    <property type="entry name" value="YSL-like"/>
</dbReference>
<keyword evidence="8" id="KW-1185">Reference proteome</keyword>
<evidence type="ECO:0000256" key="3">
    <source>
        <dbReference type="ARBA" id="ARBA00022692"/>
    </source>
</evidence>
<name>A0ABN6FTY7_9GAMM</name>
<feature type="transmembrane region" description="Helical" evidence="6">
    <location>
        <begin position="639"/>
        <end position="657"/>
    </location>
</feature>
<dbReference type="PANTHER" id="PTHR31645:SF0">
    <property type="entry name" value="OLIGOPEPTIDE TRANSPORTER YGL114W-RELATED"/>
    <property type="match status" value="1"/>
</dbReference>
<feature type="transmembrane region" description="Helical" evidence="6">
    <location>
        <begin position="459"/>
        <end position="480"/>
    </location>
</feature>
<feature type="transmembrane region" description="Helical" evidence="6">
    <location>
        <begin position="268"/>
        <end position="285"/>
    </location>
</feature>
<protein>
    <submittedName>
        <fullName evidence="7">Oligopeptide transporter, OPT family protein</fullName>
    </submittedName>
</protein>